<gene>
    <name evidence="6" type="ORF">LTR97_012312</name>
</gene>
<dbReference type="GO" id="GO:0000712">
    <property type="term" value="P:resolution of meiotic recombination intermediates"/>
    <property type="evidence" value="ECO:0007669"/>
    <property type="project" value="TreeGrafter"/>
</dbReference>
<comment type="caution">
    <text evidence="6">The sequence shown here is derived from an EMBL/GenBank/DDBJ whole genome shotgun (WGS) entry which is preliminary data.</text>
</comment>
<dbReference type="InterPro" id="IPR013894">
    <property type="entry name" value="RMI1_OB"/>
</dbReference>
<dbReference type="GO" id="GO:0031422">
    <property type="term" value="C:RecQ family helicase-topoisomerase III complex"/>
    <property type="evidence" value="ECO:0007669"/>
    <property type="project" value="TreeGrafter"/>
</dbReference>
<evidence type="ECO:0000256" key="1">
    <source>
        <dbReference type="ARBA" id="ARBA00006395"/>
    </source>
</evidence>
<feature type="domain" description="RecQ mediated genome instability protein 1 OB-fold" evidence="4">
    <location>
        <begin position="71"/>
        <end position="219"/>
    </location>
</feature>
<protein>
    <recommendedName>
        <fullName evidence="2">RecQ-mediated genome instability protein 1</fullName>
    </recommendedName>
</protein>
<evidence type="ECO:0000313" key="7">
    <source>
        <dbReference type="Proteomes" id="UP001310594"/>
    </source>
</evidence>
<dbReference type="PANTHER" id="PTHR14790:SF15">
    <property type="entry name" value="RECQ-MEDIATED GENOME INSTABILITY PROTEIN 1"/>
    <property type="match status" value="1"/>
</dbReference>
<proteinExistence type="inferred from homology"/>
<evidence type="ECO:0000313" key="6">
    <source>
        <dbReference type="EMBL" id="KAK5690444.1"/>
    </source>
</evidence>
<accession>A0AAN7W0I2</accession>
<comment type="similarity">
    <text evidence="1">Belongs to the RMI1 family.</text>
</comment>
<dbReference type="SMART" id="SM01161">
    <property type="entry name" value="DUF1767"/>
    <property type="match status" value="1"/>
</dbReference>
<dbReference type="AlphaFoldDB" id="A0AAN7W0I2"/>
<name>A0AAN7W0I2_9PEZI</name>
<dbReference type="GO" id="GO:0000724">
    <property type="term" value="P:double-strand break repair via homologous recombination"/>
    <property type="evidence" value="ECO:0007669"/>
    <property type="project" value="TreeGrafter"/>
</dbReference>
<dbReference type="Pfam" id="PF08585">
    <property type="entry name" value="RMI1_N_C"/>
    <property type="match status" value="1"/>
</dbReference>
<dbReference type="EMBL" id="JAVRQU010000025">
    <property type="protein sequence ID" value="KAK5690444.1"/>
    <property type="molecule type" value="Genomic_DNA"/>
</dbReference>
<evidence type="ECO:0000256" key="3">
    <source>
        <dbReference type="SAM" id="MobiDB-lite"/>
    </source>
</evidence>
<dbReference type="PANTHER" id="PTHR14790">
    <property type="entry name" value="RECQ-MEDIATED GENOME INSTABILITY PROTEIN 1 RMI1"/>
    <property type="match status" value="1"/>
</dbReference>
<reference evidence="6" key="1">
    <citation type="submission" date="2023-08" db="EMBL/GenBank/DDBJ databases">
        <title>Black Yeasts Isolated from many extreme environments.</title>
        <authorList>
            <person name="Coleine C."/>
            <person name="Stajich J.E."/>
            <person name="Selbmann L."/>
        </authorList>
    </citation>
    <scope>NUCLEOTIDE SEQUENCE</scope>
    <source>
        <strain evidence="6">CCFEE 5810</strain>
    </source>
</reference>
<organism evidence="6 7">
    <name type="scientific">Elasticomyces elasticus</name>
    <dbReference type="NCBI Taxonomy" id="574655"/>
    <lineage>
        <taxon>Eukaryota</taxon>
        <taxon>Fungi</taxon>
        <taxon>Dikarya</taxon>
        <taxon>Ascomycota</taxon>
        <taxon>Pezizomycotina</taxon>
        <taxon>Dothideomycetes</taxon>
        <taxon>Dothideomycetidae</taxon>
        <taxon>Mycosphaerellales</taxon>
        <taxon>Teratosphaeriaceae</taxon>
        <taxon>Elasticomyces</taxon>
    </lineage>
</organism>
<feature type="region of interest" description="Disordered" evidence="3">
    <location>
        <begin position="129"/>
        <end position="150"/>
    </location>
</feature>
<dbReference type="Proteomes" id="UP001310594">
    <property type="component" value="Unassembled WGS sequence"/>
</dbReference>
<sequence>MASGNADEIARSISTFLSSKNVPPTQAWLQNTYLPSIRLTTPVVALQKTALFRILNADLKASVVSSAATLLPPNITDPAVKEKQVRGPVTVQVLDVEDIGRSRWSQVEALEAIERGETTKGREVIRVVPDENGPESTSAPEEAKSSGPHKLQLQDVSGAQVYAMELVPVKGIGLQMSIGAKLVLKDFTVARGMILLEPRNVEVLGGKVEAWDKKWRDERKQRLKHKAGMRDGG</sequence>
<evidence type="ECO:0000259" key="4">
    <source>
        <dbReference type="Pfam" id="PF08585"/>
    </source>
</evidence>
<dbReference type="InterPro" id="IPR042470">
    <property type="entry name" value="RMI1_N_C_sf"/>
</dbReference>
<dbReference type="GO" id="GO:0016604">
    <property type="term" value="C:nuclear body"/>
    <property type="evidence" value="ECO:0007669"/>
    <property type="project" value="TreeGrafter"/>
</dbReference>
<feature type="domain" description="RMI1 N-terminal" evidence="5">
    <location>
        <begin position="17"/>
        <end position="62"/>
    </location>
</feature>
<dbReference type="Pfam" id="PF21000">
    <property type="entry name" value="RMI1_N_N"/>
    <property type="match status" value="1"/>
</dbReference>
<dbReference type="Gene3D" id="2.40.50.770">
    <property type="entry name" value="RecQ-mediated genome instability protein Rmi1, C-terminal domain"/>
    <property type="match status" value="1"/>
</dbReference>
<dbReference type="InterPro" id="IPR049363">
    <property type="entry name" value="RMI1_N"/>
</dbReference>
<evidence type="ECO:0000259" key="5">
    <source>
        <dbReference type="Pfam" id="PF21000"/>
    </source>
</evidence>
<evidence type="ECO:0000256" key="2">
    <source>
        <dbReference type="ARBA" id="ARBA00018987"/>
    </source>
</evidence>